<name>A0A8J2JY19_9HEXA</name>
<protein>
    <submittedName>
        <fullName evidence="2">Uncharacterized protein</fullName>
    </submittedName>
</protein>
<dbReference type="Proteomes" id="UP000708208">
    <property type="component" value="Unassembled WGS sequence"/>
</dbReference>
<dbReference type="AlphaFoldDB" id="A0A8J2JY19"/>
<accession>A0A8J2JY19</accession>
<evidence type="ECO:0000313" key="3">
    <source>
        <dbReference type="Proteomes" id="UP000708208"/>
    </source>
</evidence>
<comment type="caution">
    <text evidence="2">The sequence shown here is derived from an EMBL/GenBank/DDBJ whole genome shotgun (WGS) entry which is preliminary data.</text>
</comment>
<evidence type="ECO:0000313" key="2">
    <source>
        <dbReference type="EMBL" id="CAG7726058.1"/>
    </source>
</evidence>
<evidence type="ECO:0000256" key="1">
    <source>
        <dbReference type="SAM" id="SignalP"/>
    </source>
</evidence>
<proteinExistence type="predicted"/>
<dbReference type="EMBL" id="CAJVCH010130111">
    <property type="protein sequence ID" value="CAG7726058.1"/>
    <property type="molecule type" value="Genomic_DNA"/>
</dbReference>
<keyword evidence="1" id="KW-0732">Signal</keyword>
<reference evidence="2" key="1">
    <citation type="submission" date="2021-06" db="EMBL/GenBank/DDBJ databases">
        <authorList>
            <person name="Hodson N. C."/>
            <person name="Mongue J. A."/>
            <person name="Jaron S. K."/>
        </authorList>
    </citation>
    <scope>NUCLEOTIDE SEQUENCE</scope>
</reference>
<feature type="chain" id="PRO_5035241931" evidence="1">
    <location>
        <begin position="26"/>
        <end position="136"/>
    </location>
</feature>
<gene>
    <name evidence="2" type="ORF">AFUS01_LOCUS14988</name>
</gene>
<feature type="signal peptide" evidence="1">
    <location>
        <begin position="1"/>
        <end position="25"/>
    </location>
</feature>
<feature type="non-terminal residue" evidence="2">
    <location>
        <position position="1"/>
    </location>
</feature>
<keyword evidence="3" id="KW-1185">Reference proteome</keyword>
<organism evidence="2 3">
    <name type="scientific">Allacma fusca</name>
    <dbReference type="NCBI Taxonomy" id="39272"/>
    <lineage>
        <taxon>Eukaryota</taxon>
        <taxon>Metazoa</taxon>
        <taxon>Ecdysozoa</taxon>
        <taxon>Arthropoda</taxon>
        <taxon>Hexapoda</taxon>
        <taxon>Collembola</taxon>
        <taxon>Symphypleona</taxon>
        <taxon>Sminthuridae</taxon>
        <taxon>Allacma</taxon>
    </lineage>
</organism>
<sequence>MGSKIKAIFGILLLLGILAVERAASEEPFKGNGTRRYTEEFYNTIFALASCCGIFKTFNLEDMKNWVDGISAWEAPKELEQKFPFYQAGYDADNKPVWVIEFGKYNFKEQVRQGTVGTTNLEKYLYQSAITALEVG</sequence>